<dbReference type="RefSeq" id="WP_260725755.1">
    <property type="nucleotide sequence ID" value="NZ_BAAABS010000027.1"/>
</dbReference>
<sequence length="55" mass="5931">MTAAFSDRTTPFLAPPTAPEDAVASRASDRGEVAMHRLRHPFVVVAATVPRAQQK</sequence>
<protein>
    <submittedName>
        <fullName evidence="2">Uncharacterized protein</fullName>
    </submittedName>
</protein>
<gene>
    <name evidence="2" type="ORF">Drose_36230</name>
</gene>
<keyword evidence="3" id="KW-1185">Reference proteome</keyword>
<dbReference type="Proteomes" id="UP001058271">
    <property type="component" value="Chromosome"/>
</dbReference>
<evidence type="ECO:0000313" key="3">
    <source>
        <dbReference type="Proteomes" id="UP001058271"/>
    </source>
</evidence>
<accession>A0ABY5Z5T7</accession>
<feature type="region of interest" description="Disordered" evidence="1">
    <location>
        <begin position="1"/>
        <end position="30"/>
    </location>
</feature>
<organism evidence="2 3">
    <name type="scientific">Dactylosporangium roseum</name>
    <dbReference type="NCBI Taxonomy" id="47989"/>
    <lineage>
        <taxon>Bacteria</taxon>
        <taxon>Bacillati</taxon>
        <taxon>Actinomycetota</taxon>
        <taxon>Actinomycetes</taxon>
        <taxon>Micromonosporales</taxon>
        <taxon>Micromonosporaceae</taxon>
        <taxon>Dactylosporangium</taxon>
    </lineage>
</organism>
<dbReference type="EMBL" id="CP073721">
    <property type="protein sequence ID" value="UWZ36418.1"/>
    <property type="molecule type" value="Genomic_DNA"/>
</dbReference>
<evidence type="ECO:0000313" key="2">
    <source>
        <dbReference type="EMBL" id="UWZ36418.1"/>
    </source>
</evidence>
<reference evidence="2" key="1">
    <citation type="submission" date="2021-04" db="EMBL/GenBank/DDBJ databases">
        <title>Biosynthetic gene clusters of Dactylosporangioum roseum.</title>
        <authorList>
            <person name="Hartkoorn R.C."/>
            <person name="Beaudoing E."/>
            <person name="Hot D."/>
            <person name="Moureu S."/>
        </authorList>
    </citation>
    <scope>NUCLEOTIDE SEQUENCE</scope>
    <source>
        <strain evidence="2">NRRL B-16295</strain>
    </source>
</reference>
<name>A0ABY5Z5T7_9ACTN</name>
<evidence type="ECO:0000256" key="1">
    <source>
        <dbReference type="SAM" id="MobiDB-lite"/>
    </source>
</evidence>
<proteinExistence type="predicted"/>